<comment type="similarity">
    <text evidence="1">Belongs to the HIBADH-related family.</text>
</comment>
<accession>A0A1V2I094</accession>
<keyword evidence="2" id="KW-0560">Oxidoreductase</keyword>
<dbReference type="GO" id="GO:0050661">
    <property type="term" value="F:NADP binding"/>
    <property type="evidence" value="ECO:0007669"/>
    <property type="project" value="InterPro"/>
</dbReference>
<evidence type="ECO:0000259" key="4">
    <source>
        <dbReference type="Pfam" id="PF21761"/>
    </source>
</evidence>
<evidence type="ECO:0000256" key="2">
    <source>
        <dbReference type="ARBA" id="ARBA00023002"/>
    </source>
</evidence>
<dbReference type="PANTHER" id="PTHR43580:SF2">
    <property type="entry name" value="CYTOKINE-LIKE NUCLEAR FACTOR N-PAC"/>
    <property type="match status" value="1"/>
</dbReference>
<gene>
    <name evidence="5" type="ORF">BL253_34765</name>
</gene>
<dbReference type="AlphaFoldDB" id="A0A1V2I094"/>
<dbReference type="InterPro" id="IPR051265">
    <property type="entry name" value="HIBADH-related_NP60_sf"/>
</dbReference>
<comment type="caution">
    <text evidence="5">The sequence shown here is derived from an EMBL/GenBank/DDBJ whole genome shotgun (WGS) entry which is preliminary data.</text>
</comment>
<dbReference type="InterPro" id="IPR036291">
    <property type="entry name" value="NAD(P)-bd_dom_sf"/>
</dbReference>
<keyword evidence="6" id="KW-1185">Reference proteome</keyword>
<dbReference type="GO" id="GO:0031491">
    <property type="term" value="F:nucleosome binding"/>
    <property type="evidence" value="ECO:0007669"/>
    <property type="project" value="TreeGrafter"/>
</dbReference>
<sequence length="296" mass="31089">MASGDDVVPVTLIGLGVMGQALATALVEAGHPLTVWNRSPDKATEVIRRGGRLASSVADAIDASDLVIICVSGYDVVRAILDPVAESLKGKVLLNLTSGDSTAARDAARWANKNGFEYLDGAIMAIPRVVGTEHAVFLYGGSAAAFTKIENTLKTFAPVGTTHFGEDHGLASLYDVALLGIMWGFLNSFLHGAALLETAGVKAAVFAPYANQWIGACTAFVASYADQIDEGVYPALDATINTHLATMVHLRHESTAAGINAELPVLFKSMADRAIAEGHGEDSYAAMIKQFRRASA</sequence>
<dbReference type="STRING" id="1834516.BL253_34765"/>
<dbReference type="Gene3D" id="1.10.1040.10">
    <property type="entry name" value="N-(1-d-carboxylethyl)-l-norvaline Dehydrogenase, domain 2"/>
    <property type="match status" value="1"/>
</dbReference>
<evidence type="ECO:0000313" key="5">
    <source>
        <dbReference type="EMBL" id="ONH22769.1"/>
    </source>
</evidence>
<dbReference type="GO" id="GO:0000785">
    <property type="term" value="C:chromatin"/>
    <property type="evidence" value="ECO:0007669"/>
    <property type="project" value="TreeGrafter"/>
</dbReference>
<dbReference type="GO" id="GO:0140673">
    <property type="term" value="P:transcription elongation-coupled chromatin remodeling"/>
    <property type="evidence" value="ECO:0007669"/>
    <property type="project" value="TreeGrafter"/>
</dbReference>
<dbReference type="Pfam" id="PF03446">
    <property type="entry name" value="NAD_binding_2"/>
    <property type="match status" value="1"/>
</dbReference>
<dbReference type="InterPro" id="IPR048666">
    <property type="entry name" value="RedAm-like_C"/>
</dbReference>
<evidence type="ECO:0000259" key="3">
    <source>
        <dbReference type="Pfam" id="PF03446"/>
    </source>
</evidence>
<dbReference type="Gene3D" id="3.40.50.720">
    <property type="entry name" value="NAD(P)-binding Rossmann-like Domain"/>
    <property type="match status" value="1"/>
</dbReference>
<dbReference type="SUPFAM" id="SSF51735">
    <property type="entry name" value="NAD(P)-binding Rossmann-fold domains"/>
    <property type="match status" value="1"/>
</dbReference>
<dbReference type="PANTHER" id="PTHR43580">
    <property type="entry name" value="OXIDOREDUCTASE GLYR1-RELATED"/>
    <property type="match status" value="1"/>
</dbReference>
<dbReference type="OrthoDB" id="4535742at2"/>
<feature type="domain" description="6-phosphogluconate dehydrogenase NADP-binding" evidence="3">
    <location>
        <begin position="10"/>
        <end position="158"/>
    </location>
</feature>
<dbReference type="PIRSF" id="PIRSF000103">
    <property type="entry name" value="HIBADH"/>
    <property type="match status" value="1"/>
</dbReference>
<dbReference type="InterPro" id="IPR015815">
    <property type="entry name" value="HIBADH-related"/>
</dbReference>
<dbReference type="RefSeq" id="WP_076822155.1">
    <property type="nucleotide sequence ID" value="NZ_MOMC01000099.1"/>
</dbReference>
<dbReference type="InterPro" id="IPR013328">
    <property type="entry name" value="6PGD_dom2"/>
</dbReference>
<dbReference type="Pfam" id="PF21761">
    <property type="entry name" value="RedAm-like_C"/>
    <property type="match status" value="1"/>
</dbReference>
<name>A0A1V2I094_9ACTN</name>
<dbReference type="Proteomes" id="UP000188929">
    <property type="component" value="Unassembled WGS sequence"/>
</dbReference>
<organism evidence="5 6">
    <name type="scientific">Pseudofrankia asymbiotica</name>
    <dbReference type="NCBI Taxonomy" id="1834516"/>
    <lineage>
        <taxon>Bacteria</taxon>
        <taxon>Bacillati</taxon>
        <taxon>Actinomycetota</taxon>
        <taxon>Actinomycetes</taxon>
        <taxon>Frankiales</taxon>
        <taxon>Frankiaceae</taxon>
        <taxon>Pseudofrankia</taxon>
    </lineage>
</organism>
<evidence type="ECO:0000256" key="1">
    <source>
        <dbReference type="ARBA" id="ARBA00009080"/>
    </source>
</evidence>
<dbReference type="EMBL" id="MOMC01000099">
    <property type="protein sequence ID" value="ONH22769.1"/>
    <property type="molecule type" value="Genomic_DNA"/>
</dbReference>
<dbReference type="GO" id="GO:0003677">
    <property type="term" value="F:DNA binding"/>
    <property type="evidence" value="ECO:0007669"/>
    <property type="project" value="TreeGrafter"/>
</dbReference>
<feature type="domain" description="NADPH-dependent reductive aminase-like C-terminal" evidence="4">
    <location>
        <begin position="167"/>
        <end position="293"/>
    </location>
</feature>
<reference evidence="6" key="1">
    <citation type="submission" date="2016-10" db="EMBL/GenBank/DDBJ databases">
        <title>Frankia sp. NRRL B-16386 Genome sequencing.</title>
        <authorList>
            <person name="Ghodhbane-Gtari F."/>
            <person name="Swanson E."/>
            <person name="Gueddou A."/>
            <person name="Hezbri K."/>
            <person name="Ktari K."/>
            <person name="Nouioui I."/>
            <person name="Morris K."/>
            <person name="Simpson S."/>
            <person name="Abebe-Akele F."/>
            <person name="Thomas K."/>
            <person name="Gtari M."/>
            <person name="Tisa L.S."/>
        </authorList>
    </citation>
    <scope>NUCLEOTIDE SEQUENCE [LARGE SCALE GENOMIC DNA]</scope>
    <source>
        <strain evidence="6">NRRL B-16386</strain>
    </source>
</reference>
<protein>
    <submittedName>
        <fullName evidence="5">6-phosphogluconate dehydrogenase</fullName>
    </submittedName>
</protein>
<evidence type="ECO:0000313" key="6">
    <source>
        <dbReference type="Proteomes" id="UP000188929"/>
    </source>
</evidence>
<dbReference type="GO" id="GO:0016491">
    <property type="term" value="F:oxidoreductase activity"/>
    <property type="evidence" value="ECO:0007669"/>
    <property type="project" value="UniProtKB-KW"/>
</dbReference>
<dbReference type="InterPro" id="IPR006115">
    <property type="entry name" value="6PGDH_NADP-bd"/>
</dbReference>
<proteinExistence type="inferred from homology"/>